<comment type="caution">
    <text evidence="1">The sequence shown here is derived from an EMBL/GenBank/DDBJ whole genome shotgun (WGS) entry which is preliminary data.</text>
</comment>
<organism evidence="1 2">
    <name type="scientific">Meishania litoralis</name>
    <dbReference type="NCBI Taxonomy" id="3434685"/>
    <lineage>
        <taxon>Bacteria</taxon>
        <taxon>Pseudomonadati</taxon>
        <taxon>Bacteroidota</taxon>
        <taxon>Flavobacteriia</taxon>
        <taxon>Flavobacteriales</taxon>
        <taxon>Flavobacteriaceae</taxon>
        <taxon>Meishania</taxon>
    </lineage>
</organism>
<evidence type="ECO:0000313" key="2">
    <source>
        <dbReference type="Proteomes" id="UP001595191"/>
    </source>
</evidence>
<gene>
    <name evidence="1" type="ORF">ACEZ3G_05570</name>
</gene>
<dbReference type="EMBL" id="JBHFPV010000001">
    <property type="protein sequence ID" value="MFH6602937.1"/>
    <property type="molecule type" value="Genomic_DNA"/>
</dbReference>
<protein>
    <submittedName>
        <fullName evidence="1">TraB/GumN family protein</fullName>
    </submittedName>
</protein>
<evidence type="ECO:0000313" key="1">
    <source>
        <dbReference type="EMBL" id="MFH6602937.1"/>
    </source>
</evidence>
<accession>A0ACC7LMY6</accession>
<dbReference type="Proteomes" id="UP001595191">
    <property type="component" value="Unassembled WGS sequence"/>
</dbReference>
<name>A0ACC7LMY6_9FLAO</name>
<proteinExistence type="predicted"/>
<reference evidence="1" key="1">
    <citation type="submission" date="2024-09" db="EMBL/GenBank/DDBJ databases">
        <authorList>
            <person name="Liu J."/>
        </authorList>
    </citation>
    <scope>NUCLEOTIDE SEQUENCE</scope>
    <source>
        <strain evidence="1">NBU2967</strain>
    </source>
</reference>
<sequence>MRIFLPLFLLCCSGLFAQSPDPSRNESVNSLLWEISGNGLQESSYLYGTMHVSKRIAFRLDDVFYEALDKSTIIALESDPETWLENSDNLDYMGYGQGNGFVSKGFYTYPFQIRNPRKEEVAAYLAFEDSRINNILYRTDEYAQNFEEETYLDMFIYQAGKKFDKTVIALEDLEESSALVGRASMNAMKQKPDEWLQKKMQQQDPMGLLQDAYRNRNISLLDSIDKAIYTEHYLKHMLFIRNRNMAEKLDSIMPTGKVFTGIGAAHLPGEQGVIAMLRDKGYSVNPLVSRSTPKGKRLKTKFEQAIHNNKYSEVAPDDDFFSIALPSGLYPIAEFVNTTYISPDLANGSYVMVNRVPTFQFLKQDNTYTLESLDKLLFENIPGTILEKNKITKNGFKGLDIKNQLKNGDHQRYQIYITPLEILIFKMGGEGDFVEQHSDTIFNSLTFHRSAKKFTLVKSGFEDFEIRLPSHHSFPNKYRVGDRLLQAYDSITGTYYFLKKATLNDFNFLEEDSFELSQIQKRFYQDLNLEATYENPKLHTQTSRAIIDSTTGKQLYLKTVLKEGDYYLMGTVTKDEEEANAFFDSFKIKVANHGSGFKKVRDTALFFSTISSVKPPKFVENSNNYYNGRAKPKDYGPFNKKTIYQNENNEAIAVEVNKSHDFLMFQNIDSVWALRKKLLADKKFNILHEKDSSYADGHHELELVLGDTASTRGIWVKNVVKGGLLYEVKTTIDTLIAPSRFVREFFSNFSPSDTLIGKSILTDKTPAFFAALRNNDSILVDGHRFVQFGEKHLDSLKYYISEFDFPSDKKNIQSDLIQKLGQIDSPEVLPFFQEFYGKSYNNSYAQAKILQAVSKKADEASVSLLLGLLSKDLPLVSNKFEIYSIFKPFMDSLPLAKKLYPELLDYSAIEEHKSPIFSMLAQLVAENRIKPKIYKRYRKQMLNDAKVQLKRQLGISNYRHLNRNRNNNGNRNAGRELLEDYAVLLYPFIQEKEVKQFFERLQLVQDEKLKTTYVALLAKDNISLPLGLIDSLAADINSRILLFNKFKKIGKLDLMPSRYRTEKALAEALLFEFKAYDERRHSSVFLEQRSLQYKGKALTGYYFKTRDNQDYDKNYKMHLIVFENGKALTTLPYYQNDGLRIEDTDTDAEALAYVTEAFLLKDRPRAQVYRPNSYGAYGFHGY</sequence>
<keyword evidence="2" id="KW-1185">Reference proteome</keyword>